<dbReference type="OrthoDB" id="3357985at2759"/>
<reference evidence="1 2" key="1">
    <citation type="submission" date="2019-02" db="EMBL/GenBank/DDBJ databases">
        <title>Genome sequencing of the rare red list fungi Bondarzewia mesenterica.</title>
        <authorList>
            <person name="Buettner E."/>
            <person name="Kellner H."/>
        </authorList>
    </citation>
    <scope>NUCLEOTIDE SEQUENCE [LARGE SCALE GENOMIC DNA]</scope>
    <source>
        <strain evidence="1 2">DSM 108281</strain>
    </source>
</reference>
<dbReference type="EMBL" id="SGPL01000327">
    <property type="protein sequence ID" value="THH13772.1"/>
    <property type="molecule type" value="Genomic_DNA"/>
</dbReference>
<evidence type="ECO:0000313" key="2">
    <source>
        <dbReference type="Proteomes" id="UP000310158"/>
    </source>
</evidence>
<gene>
    <name evidence="1" type="ORF">EW146_g6484</name>
</gene>
<name>A0A4S4LNF0_9AGAM</name>
<dbReference type="Proteomes" id="UP000310158">
    <property type="component" value="Unassembled WGS sequence"/>
</dbReference>
<sequence length="165" mass="18245">MTGPSPGIHDFGLPFDDADADAAVILRSSAAKPTSACIKSSWSRPPPSFANMFSLPQPQVESPWDGALVIRVEEQKITTRVPAAVVLPRPDFIHVAFPRPTAQKHDMKKAYDIGNRMFVQSLLSKSAPRARVWSRVEVAVWRGRGAQPPVNDLAEMRAWSLWVTM</sequence>
<proteinExistence type="predicted"/>
<protein>
    <submittedName>
        <fullName evidence="1">Uncharacterized protein</fullName>
    </submittedName>
</protein>
<organism evidence="1 2">
    <name type="scientific">Bondarzewia mesenterica</name>
    <dbReference type="NCBI Taxonomy" id="1095465"/>
    <lineage>
        <taxon>Eukaryota</taxon>
        <taxon>Fungi</taxon>
        <taxon>Dikarya</taxon>
        <taxon>Basidiomycota</taxon>
        <taxon>Agaricomycotina</taxon>
        <taxon>Agaricomycetes</taxon>
        <taxon>Russulales</taxon>
        <taxon>Bondarzewiaceae</taxon>
        <taxon>Bondarzewia</taxon>
    </lineage>
</organism>
<comment type="caution">
    <text evidence="1">The sequence shown here is derived from an EMBL/GenBank/DDBJ whole genome shotgun (WGS) entry which is preliminary data.</text>
</comment>
<keyword evidence="2" id="KW-1185">Reference proteome</keyword>
<dbReference type="AlphaFoldDB" id="A0A4S4LNF0"/>
<accession>A0A4S4LNF0</accession>
<evidence type="ECO:0000313" key="1">
    <source>
        <dbReference type="EMBL" id="THH13772.1"/>
    </source>
</evidence>